<dbReference type="AlphaFoldDB" id="A0A1Q8SV70"/>
<name>A0A1Q8SV70_9GAMM</name>
<protein>
    <submittedName>
        <fullName evidence="3">Metallothionein</fullName>
    </submittedName>
</protein>
<dbReference type="PRINTS" id="PR00859">
    <property type="entry name" value="MTPROKARYOTE"/>
</dbReference>
<dbReference type="Gene3D" id="2.30.170.10">
    <property type="match status" value="1"/>
</dbReference>
<dbReference type="Proteomes" id="UP000186878">
    <property type="component" value="Unassembled WGS sequence"/>
</dbReference>
<evidence type="ECO:0000256" key="1">
    <source>
        <dbReference type="ARBA" id="ARBA00022723"/>
    </source>
</evidence>
<evidence type="ECO:0000313" key="4">
    <source>
        <dbReference type="Proteomes" id="UP000186878"/>
    </source>
</evidence>
<dbReference type="SUPFAM" id="SSF57868">
    <property type="entry name" value="Metallothionein"/>
    <property type="match status" value="1"/>
</dbReference>
<dbReference type="RefSeq" id="WP_075568994.1">
    <property type="nucleotide sequence ID" value="NZ_MSDO01000004.1"/>
</dbReference>
<evidence type="ECO:0000256" key="2">
    <source>
        <dbReference type="ARBA" id="ARBA00022851"/>
    </source>
</evidence>
<dbReference type="Pfam" id="PF02069">
    <property type="entry name" value="Metallothio_Pro"/>
    <property type="match status" value="1"/>
</dbReference>
<dbReference type="InterPro" id="IPR000518">
    <property type="entry name" value="Metalthion_fam14_prok"/>
</dbReference>
<dbReference type="STRING" id="404433.BTW07_04580"/>
<keyword evidence="4" id="KW-1185">Reference proteome</keyword>
<evidence type="ECO:0000313" key="3">
    <source>
        <dbReference type="EMBL" id="OLO05310.1"/>
    </source>
</evidence>
<dbReference type="EMBL" id="MSDO01000004">
    <property type="protein sequence ID" value="OLO05310.1"/>
    <property type="molecule type" value="Genomic_DNA"/>
</dbReference>
<keyword evidence="1" id="KW-0479">Metal-binding</keyword>
<dbReference type="InterPro" id="IPR017854">
    <property type="entry name" value="Metalthion_dom_sf"/>
</dbReference>
<dbReference type="OrthoDB" id="468089at2"/>
<keyword evidence="2" id="KW-0480">Metal-thiolate cluster</keyword>
<organism evidence="3 4">
    <name type="scientific">Salinicola socius</name>
    <dbReference type="NCBI Taxonomy" id="404433"/>
    <lineage>
        <taxon>Bacteria</taxon>
        <taxon>Pseudomonadati</taxon>
        <taxon>Pseudomonadota</taxon>
        <taxon>Gammaproteobacteria</taxon>
        <taxon>Oceanospirillales</taxon>
        <taxon>Halomonadaceae</taxon>
        <taxon>Salinicola</taxon>
    </lineage>
</organism>
<dbReference type="GO" id="GO:0046872">
    <property type="term" value="F:metal ion binding"/>
    <property type="evidence" value="ECO:0007669"/>
    <property type="project" value="UniProtKB-KW"/>
</dbReference>
<reference evidence="3 4" key="1">
    <citation type="submission" date="2016-12" db="EMBL/GenBank/DDBJ databases">
        <title>Draft genome sequences of strains Salinicola socius SMB35, Salinicola sp. MH3R3-1 and Chromohalobacter sp. SMB17 from the Verkhnekamsk potash mining region of Russia.</title>
        <authorList>
            <person name="Mavrodi D.V."/>
            <person name="Olsson B.E."/>
            <person name="Korsakova E.S."/>
            <person name="Pyankova A."/>
            <person name="Mavrodi O.V."/>
            <person name="Plotnikova E.G."/>
        </authorList>
    </citation>
    <scope>NUCLEOTIDE SEQUENCE [LARGE SCALE GENOMIC DNA]</scope>
    <source>
        <strain evidence="3 4">SMB35</strain>
    </source>
</reference>
<gene>
    <name evidence="3" type="ORF">BTW07_04580</name>
</gene>
<proteinExistence type="predicted"/>
<comment type="caution">
    <text evidence="3">The sequence shown here is derived from an EMBL/GenBank/DDBJ whole genome shotgun (WGS) entry which is preliminary data.</text>
</comment>
<sequence>MSEETCACPKCDCKVTDQSPEANGKLYCCQACADGHTDGSKGCGHNCACG</sequence>
<accession>A0A1Q8SV70</accession>